<gene>
    <name evidence="1" type="ORF">A0H81_10912</name>
</gene>
<evidence type="ECO:0000313" key="1">
    <source>
        <dbReference type="EMBL" id="OBZ69167.1"/>
    </source>
</evidence>
<comment type="caution">
    <text evidence="1">The sequence shown here is derived from an EMBL/GenBank/DDBJ whole genome shotgun (WGS) entry which is preliminary data.</text>
</comment>
<dbReference type="AlphaFoldDB" id="A0A1C7LYE5"/>
<organism evidence="1 2">
    <name type="scientific">Grifola frondosa</name>
    <name type="common">Maitake</name>
    <name type="synonym">Polyporus frondosus</name>
    <dbReference type="NCBI Taxonomy" id="5627"/>
    <lineage>
        <taxon>Eukaryota</taxon>
        <taxon>Fungi</taxon>
        <taxon>Dikarya</taxon>
        <taxon>Basidiomycota</taxon>
        <taxon>Agaricomycotina</taxon>
        <taxon>Agaricomycetes</taxon>
        <taxon>Polyporales</taxon>
        <taxon>Grifolaceae</taxon>
        <taxon>Grifola</taxon>
    </lineage>
</organism>
<reference evidence="1 2" key="1">
    <citation type="submission" date="2016-03" db="EMBL/GenBank/DDBJ databases">
        <title>Whole genome sequencing of Grifola frondosa 9006-11.</title>
        <authorList>
            <person name="Min B."/>
            <person name="Park H."/>
            <person name="Kim J.-G."/>
            <person name="Cho H."/>
            <person name="Oh Y.-L."/>
            <person name="Kong W.-S."/>
            <person name="Choi I.-G."/>
        </authorList>
    </citation>
    <scope>NUCLEOTIDE SEQUENCE [LARGE SCALE GENOMIC DNA]</scope>
    <source>
        <strain evidence="1 2">9006-11</strain>
    </source>
</reference>
<sequence length="93" mass="10508">MNETPDLTVQKLLKLGVGMTSEAMDIQNRVESCHPRISLRLTFDRIIYPNHGEVYRMRASFLKIRSRRSLGRGKIILLGSSTAQVSIPPLIQS</sequence>
<dbReference type="EMBL" id="LUGG01000018">
    <property type="protein sequence ID" value="OBZ69167.1"/>
    <property type="molecule type" value="Genomic_DNA"/>
</dbReference>
<keyword evidence="2" id="KW-1185">Reference proteome</keyword>
<protein>
    <submittedName>
        <fullName evidence="1">Uncharacterized protein</fullName>
    </submittedName>
</protein>
<proteinExistence type="predicted"/>
<evidence type="ECO:0000313" key="2">
    <source>
        <dbReference type="Proteomes" id="UP000092993"/>
    </source>
</evidence>
<accession>A0A1C7LYE5</accession>
<dbReference type="Proteomes" id="UP000092993">
    <property type="component" value="Unassembled WGS sequence"/>
</dbReference>
<name>A0A1C7LYE5_GRIFR</name>